<evidence type="ECO:0008006" key="4">
    <source>
        <dbReference type="Google" id="ProtNLM"/>
    </source>
</evidence>
<reference evidence="2" key="1">
    <citation type="submission" date="2016-01" db="EMBL/GenBank/DDBJ databases">
        <authorList>
            <person name="Peeters C."/>
        </authorList>
    </citation>
    <scope>NUCLEOTIDE SEQUENCE [LARGE SCALE GENOMIC DNA]</scope>
    <source>
        <strain evidence="2">LMG 29323</strain>
    </source>
</reference>
<accession>A0A158BKG0</accession>
<dbReference type="Proteomes" id="UP000054911">
    <property type="component" value="Unassembled WGS sequence"/>
</dbReference>
<keyword evidence="3" id="KW-1185">Reference proteome</keyword>
<keyword evidence="1" id="KW-0732">Signal</keyword>
<sequence length="107" mass="11573">MNRLFRSCLIPVAVLALAACSTPVEFSASANPPSWNDADANADFSGMDNSMSTCKATAKQAGAGRCTQVRAYEACMKDKGYITVLGPENPPNCGQPEWEQDVRKWLK</sequence>
<dbReference type="PROSITE" id="PS51257">
    <property type="entry name" value="PROKAR_LIPOPROTEIN"/>
    <property type="match status" value="1"/>
</dbReference>
<evidence type="ECO:0000256" key="1">
    <source>
        <dbReference type="SAM" id="SignalP"/>
    </source>
</evidence>
<feature type="chain" id="PRO_5007621899" description="Lipoprotein" evidence="1">
    <location>
        <begin position="19"/>
        <end position="107"/>
    </location>
</feature>
<feature type="signal peptide" evidence="1">
    <location>
        <begin position="1"/>
        <end position="18"/>
    </location>
</feature>
<proteinExistence type="predicted"/>
<protein>
    <recommendedName>
        <fullName evidence="4">Lipoprotein</fullName>
    </recommendedName>
</protein>
<dbReference type="EMBL" id="FCOE02000011">
    <property type="protein sequence ID" value="SAK70236.1"/>
    <property type="molecule type" value="Genomic_DNA"/>
</dbReference>
<evidence type="ECO:0000313" key="2">
    <source>
        <dbReference type="EMBL" id="SAK70236.1"/>
    </source>
</evidence>
<comment type="caution">
    <text evidence="2">The sequence shown here is derived from an EMBL/GenBank/DDBJ whole genome shotgun (WGS) entry which is preliminary data.</text>
</comment>
<organism evidence="2 3">
    <name type="scientific">Caballeronia pedi</name>
    <dbReference type="NCBI Taxonomy" id="1777141"/>
    <lineage>
        <taxon>Bacteria</taxon>
        <taxon>Pseudomonadati</taxon>
        <taxon>Pseudomonadota</taxon>
        <taxon>Betaproteobacteria</taxon>
        <taxon>Burkholderiales</taxon>
        <taxon>Burkholderiaceae</taxon>
        <taxon>Caballeronia</taxon>
    </lineage>
</organism>
<dbReference type="RefSeq" id="WP_061176066.1">
    <property type="nucleotide sequence ID" value="NZ_FCOE02000011.1"/>
</dbReference>
<gene>
    <name evidence="2" type="ORF">AWB80_03635</name>
</gene>
<evidence type="ECO:0000313" key="3">
    <source>
        <dbReference type="Proteomes" id="UP000054911"/>
    </source>
</evidence>
<name>A0A158BKG0_9BURK</name>
<dbReference type="OrthoDB" id="9103459at2"/>
<dbReference type="AlphaFoldDB" id="A0A158BKG0"/>